<dbReference type="GO" id="GO:0008270">
    <property type="term" value="F:zinc ion binding"/>
    <property type="evidence" value="ECO:0007669"/>
    <property type="project" value="UniProtKB-KW"/>
</dbReference>
<keyword evidence="8" id="KW-1185">Reference proteome</keyword>
<dbReference type="PROSITE" id="PS50016">
    <property type="entry name" value="ZF_PHD_2"/>
    <property type="match status" value="1"/>
</dbReference>
<dbReference type="SMART" id="SM00249">
    <property type="entry name" value="PHD"/>
    <property type="match status" value="2"/>
</dbReference>
<comment type="caution">
    <text evidence="7">The sequence shown here is derived from an EMBL/GenBank/DDBJ whole genome shotgun (WGS) entry which is preliminary data.</text>
</comment>
<feature type="compositionally biased region" description="Polar residues" evidence="5">
    <location>
        <begin position="27"/>
        <end position="45"/>
    </location>
</feature>
<dbReference type="SUPFAM" id="SSF57903">
    <property type="entry name" value="FYVE/PHD zinc finger"/>
    <property type="match status" value="1"/>
</dbReference>
<evidence type="ECO:0000259" key="6">
    <source>
        <dbReference type="PROSITE" id="PS50016"/>
    </source>
</evidence>
<dbReference type="InterPro" id="IPR019786">
    <property type="entry name" value="Zinc_finger_PHD-type_CS"/>
</dbReference>
<dbReference type="GO" id="GO:0006357">
    <property type="term" value="P:regulation of transcription by RNA polymerase II"/>
    <property type="evidence" value="ECO:0007669"/>
    <property type="project" value="TreeGrafter"/>
</dbReference>
<dbReference type="Proteomes" id="UP000717585">
    <property type="component" value="Unassembled WGS sequence"/>
</dbReference>
<keyword evidence="1" id="KW-0479">Metal-binding</keyword>
<feature type="compositionally biased region" description="Pro residues" evidence="5">
    <location>
        <begin position="330"/>
        <end position="339"/>
    </location>
</feature>
<dbReference type="CDD" id="cd15571">
    <property type="entry name" value="ePHD"/>
    <property type="match status" value="1"/>
</dbReference>
<evidence type="ECO:0000256" key="1">
    <source>
        <dbReference type="ARBA" id="ARBA00022723"/>
    </source>
</evidence>
<dbReference type="AlphaFoldDB" id="A0A8J6E3U9"/>
<dbReference type="EMBL" id="JAHDYR010000007">
    <property type="protein sequence ID" value="KAG9396041.1"/>
    <property type="molecule type" value="Genomic_DNA"/>
</dbReference>
<gene>
    <name evidence="7" type="ORF">J8273_2393</name>
</gene>
<name>A0A8J6E3U9_9EUKA</name>
<evidence type="ECO:0000256" key="3">
    <source>
        <dbReference type="ARBA" id="ARBA00022833"/>
    </source>
</evidence>
<evidence type="ECO:0000313" key="8">
    <source>
        <dbReference type="Proteomes" id="UP000717585"/>
    </source>
</evidence>
<evidence type="ECO:0000256" key="4">
    <source>
        <dbReference type="PROSITE-ProRule" id="PRU00146"/>
    </source>
</evidence>
<feature type="domain" description="PHD-type" evidence="6">
    <location>
        <begin position="70"/>
        <end position="124"/>
    </location>
</feature>
<dbReference type="Pfam" id="PF13831">
    <property type="entry name" value="PHD_2"/>
    <property type="match status" value="1"/>
</dbReference>
<protein>
    <submittedName>
        <fullName evidence="7">PHD-zinc-finger like domain</fullName>
    </submittedName>
</protein>
<keyword evidence="2 4" id="KW-0863">Zinc-finger</keyword>
<proteinExistence type="predicted"/>
<dbReference type="PANTHER" id="PTHR13793">
    <property type="entry name" value="PHD FINGER PROTEINS"/>
    <property type="match status" value="1"/>
</dbReference>
<dbReference type="PROSITE" id="PS01359">
    <property type="entry name" value="ZF_PHD_1"/>
    <property type="match status" value="1"/>
</dbReference>
<dbReference type="Gene3D" id="3.30.40.10">
    <property type="entry name" value="Zinc/RING finger domain, C3HC4 (zinc finger)"/>
    <property type="match status" value="1"/>
</dbReference>
<dbReference type="CDD" id="cd15492">
    <property type="entry name" value="PHD_BRPF_JADE_like"/>
    <property type="match status" value="1"/>
</dbReference>
<dbReference type="InterPro" id="IPR019787">
    <property type="entry name" value="Znf_PHD-finger"/>
</dbReference>
<reference evidence="7" key="1">
    <citation type="submission" date="2021-05" db="EMBL/GenBank/DDBJ databases">
        <title>A free-living protist that lacks canonical eukaryotic 1 DNA replication and segregation systems.</title>
        <authorList>
            <person name="Salas-Leiva D.E."/>
            <person name="Tromer E.C."/>
            <person name="Curtis B.A."/>
            <person name="Jerlstrom-Hultqvist J."/>
            <person name="Kolisko M."/>
            <person name="Yi Z."/>
            <person name="Salas-Leiva J.S."/>
            <person name="Gallot-Lavallee L."/>
            <person name="Kops G.J.P.L."/>
            <person name="Archibald J.M."/>
            <person name="Simpson A.G.B."/>
            <person name="Roger A.J."/>
        </authorList>
    </citation>
    <scope>NUCLEOTIDE SEQUENCE</scope>
    <source>
        <strain evidence="7">BICM</strain>
    </source>
</reference>
<dbReference type="InterPro" id="IPR050701">
    <property type="entry name" value="Histone_Mod_Regulator"/>
</dbReference>
<evidence type="ECO:0000256" key="2">
    <source>
        <dbReference type="ARBA" id="ARBA00022771"/>
    </source>
</evidence>
<dbReference type="Pfam" id="PF13832">
    <property type="entry name" value="zf-HC5HC2H_2"/>
    <property type="match status" value="1"/>
</dbReference>
<accession>A0A8J6E3U9</accession>
<feature type="region of interest" description="Disordered" evidence="5">
    <location>
        <begin position="311"/>
        <end position="415"/>
    </location>
</feature>
<dbReference type="PANTHER" id="PTHR13793:SF148">
    <property type="entry name" value="RING_FYVE_PHD ZINC FINGER SUPERFAMILY PROTEIN"/>
    <property type="match status" value="1"/>
</dbReference>
<evidence type="ECO:0000313" key="7">
    <source>
        <dbReference type="EMBL" id="KAG9396041.1"/>
    </source>
</evidence>
<feature type="region of interest" description="Disordered" evidence="5">
    <location>
        <begin position="1"/>
        <end position="45"/>
    </location>
</feature>
<keyword evidence="3" id="KW-0862">Zinc</keyword>
<dbReference type="OrthoDB" id="20839at2759"/>
<sequence>MTESEFDTPMSDMSDRNSEFVLEQSESDSASNIGGKTKHSGQIQTPAKRARVIEGSCEALTAEDVILTEFEVCDICLSDEADDDDQFVFCDGPGCNLVVHTSCYGVSAEELAADHWYCDACQSAGNFIDSPHPDAVPHCCMCPCTGGALKPTSNGKFAHFACARDVARERSYRGPDGRLDVRPGCGKPCSICSTRQGSTVRCIEPGCRSAFHVACADRLGCLKVTRQYKGRTALVQYCPVCTLRTLWRLGIQSRMPAWTAADVSLLIEAGEGILAKASLGVDPAALPYQESGPDGALMAKEMLRVARAAAGAARAERASRPPKPVRTAPKPVPEKPVPAPSTGSAVRDQPEIRGGVEVTVQQPQPNPTPQPEKAAPRPVPKTKATVDKEAAAKKTQVKTPAPRPKKPQAPMKQRLKRRDWTVALLSPMGVRASYSSPTLQLPASIKLDGALVVIPLTPLALLQFALTPLFADEPARCAGELKPVSASMPTDSESTSVNRTTDPVGFVAQAHGLQLVFVHETVNNALCKSLELGAAIQTPSPLMSGPLELYFRRDKALDSCVDLTGFAVYVITTNPDSVGAVRVIQQLEHLGAVVGSPEAPPTEQEHVALAVTPSSAWSPRLTRFRLSPPIWAIRIWDVPEDGSDAGFMRYKTVDEIPSIFPPKIAVLGSTSVESSLIVRVQSEIADYHEARRFINMGPGRLGYPWETMNEAGLRSLCAELTAPRPPANQS</sequence>
<dbReference type="InterPro" id="IPR011011">
    <property type="entry name" value="Znf_FYVE_PHD"/>
</dbReference>
<dbReference type="InterPro" id="IPR001965">
    <property type="entry name" value="Znf_PHD"/>
</dbReference>
<organism evidence="7 8">
    <name type="scientific">Carpediemonas membranifera</name>
    <dbReference type="NCBI Taxonomy" id="201153"/>
    <lineage>
        <taxon>Eukaryota</taxon>
        <taxon>Metamonada</taxon>
        <taxon>Carpediemonas-like organisms</taxon>
        <taxon>Carpediemonas</taxon>
    </lineage>
</organism>
<dbReference type="InterPro" id="IPR013083">
    <property type="entry name" value="Znf_RING/FYVE/PHD"/>
</dbReference>
<evidence type="ECO:0000256" key="5">
    <source>
        <dbReference type="SAM" id="MobiDB-lite"/>
    </source>
</evidence>